<dbReference type="GeneID" id="89971117"/>
<comment type="caution">
    <text evidence="2">The sequence shown here is derived from an EMBL/GenBank/DDBJ whole genome shotgun (WGS) entry which is preliminary data.</text>
</comment>
<feature type="region of interest" description="Disordered" evidence="1">
    <location>
        <begin position="1"/>
        <end position="88"/>
    </location>
</feature>
<evidence type="ECO:0000313" key="3">
    <source>
        <dbReference type="Proteomes" id="UP001358417"/>
    </source>
</evidence>
<keyword evidence="3" id="KW-1185">Reference proteome</keyword>
<organism evidence="2 3">
    <name type="scientific">Exophiala bonariae</name>
    <dbReference type="NCBI Taxonomy" id="1690606"/>
    <lineage>
        <taxon>Eukaryota</taxon>
        <taxon>Fungi</taxon>
        <taxon>Dikarya</taxon>
        <taxon>Ascomycota</taxon>
        <taxon>Pezizomycotina</taxon>
        <taxon>Eurotiomycetes</taxon>
        <taxon>Chaetothyriomycetidae</taxon>
        <taxon>Chaetothyriales</taxon>
        <taxon>Herpotrichiellaceae</taxon>
        <taxon>Exophiala</taxon>
    </lineage>
</organism>
<evidence type="ECO:0000256" key="1">
    <source>
        <dbReference type="SAM" id="MobiDB-lite"/>
    </source>
</evidence>
<feature type="compositionally biased region" description="Polar residues" evidence="1">
    <location>
        <begin position="291"/>
        <end position="309"/>
    </location>
</feature>
<accession>A0AAV9NAE3</accession>
<dbReference type="Pfam" id="PF15365">
    <property type="entry name" value="PNRC"/>
    <property type="match status" value="1"/>
</dbReference>
<feature type="compositionally biased region" description="Polar residues" evidence="1">
    <location>
        <begin position="336"/>
        <end position="348"/>
    </location>
</feature>
<feature type="compositionally biased region" description="Low complexity" evidence="1">
    <location>
        <begin position="36"/>
        <end position="51"/>
    </location>
</feature>
<dbReference type="RefSeq" id="XP_064706128.1">
    <property type="nucleotide sequence ID" value="XM_064846518.1"/>
</dbReference>
<feature type="compositionally biased region" description="Polar residues" evidence="1">
    <location>
        <begin position="398"/>
        <end position="412"/>
    </location>
</feature>
<dbReference type="InterPro" id="IPR028322">
    <property type="entry name" value="PNRC-like_rgn"/>
</dbReference>
<reference evidence="2 3" key="1">
    <citation type="submission" date="2023-08" db="EMBL/GenBank/DDBJ databases">
        <title>Black Yeasts Isolated from many extreme environments.</title>
        <authorList>
            <person name="Coleine C."/>
            <person name="Stajich J.E."/>
            <person name="Selbmann L."/>
        </authorList>
    </citation>
    <scope>NUCLEOTIDE SEQUENCE [LARGE SCALE GENOMIC DNA]</scope>
    <source>
        <strain evidence="2 3">CCFEE 5792</strain>
    </source>
</reference>
<feature type="region of interest" description="Disordered" evidence="1">
    <location>
        <begin position="265"/>
        <end position="416"/>
    </location>
</feature>
<sequence length="429" mass="46178">MSAPQQPTKASRRSGKKQRASEPQDAAIPVSAPQTNNTPPKANNHNKPNPKGQSRRPSHAQNMRNQADGSLSDRGKPHNHYSDKVKATPVKPAAYAGSTFQQSPAASALPMPSFYSKSLPSAGFVPLQSSKEPSPPTPSSTTPPQDPQTQRESTPCDFLFDAARKAKATPRGESPANFAGNLSVPSGSPASRSPGPREGDSMFPFELDGGAVAGEDGSSFATPYKDRMAALRSTRSTSVGVKNMDEDERKAKTEALKKLLMKSNGNEGNAMTSFHPDPHNPFNAKAPIPQGNHSFQGSHLGRPNSNPSTPFYVPEHKDYHPQSPFPHIPYHYASGPMQTPNRPSSSGLRNVYGAQSEPEYAELSSDSAVTPPISTARKQSPRSTRQYGAFVGQPYSPQPQVSSHRSKPSAQQLEDDLRRVLKLDLTSRG</sequence>
<feature type="compositionally biased region" description="Basic and acidic residues" evidence="1">
    <location>
        <begin position="71"/>
        <end position="86"/>
    </location>
</feature>
<dbReference type="AlphaFoldDB" id="A0AAV9NAE3"/>
<evidence type="ECO:0000313" key="2">
    <source>
        <dbReference type="EMBL" id="KAK5052114.1"/>
    </source>
</evidence>
<feature type="compositionally biased region" description="Low complexity" evidence="1">
    <location>
        <begin position="185"/>
        <end position="194"/>
    </location>
</feature>
<gene>
    <name evidence="2" type="ORF">LTR84_002918</name>
</gene>
<feature type="region of interest" description="Disordered" evidence="1">
    <location>
        <begin position="101"/>
        <end position="221"/>
    </location>
</feature>
<proteinExistence type="predicted"/>
<protein>
    <submittedName>
        <fullName evidence="2">Uncharacterized protein</fullName>
    </submittedName>
</protein>
<feature type="compositionally biased region" description="Low complexity" evidence="1">
    <location>
        <begin position="139"/>
        <end position="150"/>
    </location>
</feature>
<feature type="compositionally biased region" description="Polar residues" evidence="1">
    <location>
        <begin position="59"/>
        <end position="69"/>
    </location>
</feature>
<dbReference type="Proteomes" id="UP001358417">
    <property type="component" value="Unassembled WGS sequence"/>
</dbReference>
<feature type="compositionally biased region" description="Polar residues" evidence="1">
    <location>
        <begin position="364"/>
        <end position="386"/>
    </location>
</feature>
<dbReference type="GO" id="GO:0016071">
    <property type="term" value="P:mRNA metabolic process"/>
    <property type="evidence" value="ECO:0007669"/>
    <property type="project" value="UniProtKB-ARBA"/>
</dbReference>
<dbReference type="EMBL" id="JAVRRD010000014">
    <property type="protein sequence ID" value="KAK5052114.1"/>
    <property type="molecule type" value="Genomic_DNA"/>
</dbReference>
<name>A0AAV9NAE3_9EURO</name>